<dbReference type="Proteomes" id="UP000095287">
    <property type="component" value="Unplaced"/>
</dbReference>
<keyword evidence="1" id="KW-1185">Reference proteome</keyword>
<sequence length="148" mass="16523">MFSSEHPLATHPPLGPDPVALELRHRHRGESADVLDLRRRASDPWVIEALLHGGPMPLVPDEESRDEVLGLLGRVPEEALGEVVVHGGDVGEGFVARFSEEWRPSAQAKALSVKTFQCKKVSKKGSGQFTERHFTERTVRRTWCKIVK</sequence>
<dbReference type="AlphaFoldDB" id="A0A1I8A353"/>
<evidence type="ECO:0000313" key="1">
    <source>
        <dbReference type="Proteomes" id="UP000095287"/>
    </source>
</evidence>
<dbReference type="WBParaSite" id="L893_g32537.t1">
    <property type="protein sequence ID" value="L893_g32537.t1"/>
    <property type="gene ID" value="L893_g32537"/>
</dbReference>
<accession>A0A1I8A353</accession>
<organism evidence="1 2">
    <name type="scientific">Steinernema glaseri</name>
    <dbReference type="NCBI Taxonomy" id="37863"/>
    <lineage>
        <taxon>Eukaryota</taxon>
        <taxon>Metazoa</taxon>
        <taxon>Ecdysozoa</taxon>
        <taxon>Nematoda</taxon>
        <taxon>Chromadorea</taxon>
        <taxon>Rhabditida</taxon>
        <taxon>Tylenchina</taxon>
        <taxon>Panagrolaimomorpha</taxon>
        <taxon>Strongyloidoidea</taxon>
        <taxon>Steinernematidae</taxon>
        <taxon>Steinernema</taxon>
    </lineage>
</organism>
<proteinExistence type="predicted"/>
<reference evidence="2" key="1">
    <citation type="submission" date="2016-11" db="UniProtKB">
        <authorList>
            <consortium name="WormBaseParasite"/>
        </authorList>
    </citation>
    <scope>IDENTIFICATION</scope>
</reference>
<evidence type="ECO:0000313" key="2">
    <source>
        <dbReference type="WBParaSite" id="L893_g32537.t1"/>
    </source>
</evidence>
<protein>
    <submittedName>
        <fullName evidence="2">SAWADEE domain-containing protein</fullName>
    </submittedName>
</protein>
<name>A0A1I8A353_9BILA</name>